<dbReference type="AlphaFoldDB" id="A0AAE1CV72"/>
<evidence type="ECO:0000313" key="2">
    <source>
        <dbReference type="Proteomes" id="UP001283361"/>
    </source>
</evidence>
<keyword evidence="2" id="KW-1185">Reference proteome</keyword>
<comment type="caution">
    <text evidence="1">The sequence shown here is derived from an EMBL/GenBank/DDBJ whole genome shotgun (WGS) entry which is preliminary data.</text>
</comment>
<organism evidence="1 2">
    <name type="scientific">Elysia crispata</name>
    <name type="common">lettuce slug</name>
    <dbReference type="NCBI Taxonomy" id="231223"/>
    <lineage>
        <taxon>Eukaryota</taxon>
        <taxon>Metazoa</taxon>
        <taxon>Spiralia</taxon>
        <taxon>Lophotrochozoa</taxon>
        <taxon>Mollusca</taxon>
        <taxon>Gastropoda</taxon>
        <taxon>Heterobranchia</taxon>
        <taxon>Euthyneura</taxon>
        <taxon>Panpulmonata</taxon>
        <taxon>Sacoglossa</taxon>
        <taxon>Placobranchoidea</taxon>
        <taxon>Plakobranchidae</taxon>
        <taxon>Elysia</taxon>
    </lineage>
</organism>
<protein>
    <submittedName>
        <fullName evidence="1">Uncharacterized protein</fullName>
    </submittedName>
</protein>
<name>A0AAE1CV72_9GAST</name>
<accession>A0AAE1CV72</accession>
<dbReference type="EMBL" id="JAWDGP010006665">
    <property type="protein sequence ID" value="KAK3737164.1"/>
    <property type="molecule type" value="Genomic_DNA"/>
</dbReference>
<gene>
    <name evidence="1" type="ORF">RRG08_016468</name>
</gene>
<evidence type="ECO:0000313" key="1">
    <source>
        <dbReference type="EMBL" id="KAK3737164.1"/>
    </source>
</evidence>
<dbReference type="Proteomes" id="UP001283361">
    <property type="component" value="Unassembled WGS sequence"/>
</dbReference>
<sequence length="124" mass="14324">MKSSSRLESLGQYRLESRSEEIRLEYSTGPQTRLLSEPGWQVCKRFSVRQPWTWVALYFFVEENFWSPELLHKCGLVISQHKMTSGRIAARVFHQPKCSHCLDVREAILPAVSSCRKGAPIRIS</sequence>
<reference evidence="1" key="1">
    <citation type="journal article" date="2023" name="G3 (Bethesda)">
        <title>A reference genome for the long-term kleptoplast-retaining sea slug Elysia crispata morphotype clarki.</title>
        <authorList>
            <person name="Eastman K.E."/>
            <person name="Pendleton A.L."/>
            <person name="Shaikh M.A."/>
            <person name="Suttiyut T."/>
            <person name="Ogas R."/>
            <person name="Tomko P."/>
            <person name="Gavelis G."/>
            <person name="Widhalm J.R."/>
            <person name="Wisecaver J.H."/>
        </authorList>
    </citation>
    <scope>NUCLEOTIDE SEQUENCE</scope>
    <source>
        <strain evidence="1">ECLA1</strain>
    </source>
</reference>
<proteinExistence type="predicted"/>